<accession>A0A0F9G2V8</accession>
<feature type="non-terminal residue" evidence="1">
    <location>
        <position position="195"/>
    </location>
</feature>
<reference evidence="1" key="1">
    <citation type="journal article" date="2015" name="Nature">
        <title>Complex archaea that bridge the gap between prokaryotes and eukaryotes.</title>
        <authorList>
            <person name="Spang A."/>
            <person name="Saw J.H."/>
            <person name="Jorgensen S.L."/>
            <person name="Zaremba-Niedzwiedzka K."/>
            <person name="Martijn J."/>
            <person name="Lind A.E."/>
            <person name="van Eijk R."/>
            <person name="Schleper C."/>
            <person name="Guy L."/>
            <person name="Ettema T.J."/>
        </authorList>
    </citation>
    <scope>NUCLEOTIDE SEQUENCE</scope>
</reference>
<organism evidence="1">
    <name type="scientific">marine sediment metagenome</name>
    <dbReference type="NCBI Taxonomy" id="412755"/>
    <lineage>
        <taxon>unclassified sequences</taxon>
        <taxon>metagenomes</taxon>
        <taxon>ecological metagenomes</taxon>
    </lineage>
</organism>
<dbReference type="EMBL" id="LAZR01021610">
    <property type="protein sequence ID" value="KKL84761.1"/>
    <property type="molecule type" value="Genomic_DNA"/>
</dbReference>
<proteinExistence type="predicted"/>
<evidence type="ECO:0000313" key="1">
    <source>
        <dbReference type="EMBL" id="KKL84761.1"/>
    </source>
</evidence>
<comment type="caution">
    <text evidence="1">The sequence shown here is derived from an EMBL/GenBank/DDBJ whole genome shotgun (WGS) entry which is preliminary data.</text>
</comment>
<name>A0A0F9G2V8_9ZZZZ</name>
<sequence length="195" mass="22472">MFDIDNCGIPKDKIDYVRKMIKDAGVKIIVKPSETNPYLDIGAEKERADILTKRLGKPITPKDTSEQNWHHQVLTLIKGRVIRNIHMSTHAESRDKNGLLIPNPVLVREKGVPPDVLPLYLLMGWFGTLRSDWESLMDDDIFKWVEIYNGVDLLENPNSYVYDAFEYMKDMSQVFVDIFGKEQMDRAIRDLSVCG</sequence>
<gene>
    <name evidence="1" type="ORF">LCGC14_1961450</name>
</gene>
<dbReference type="AlphaFoldDB" id="A0A0F9G2V8"/>
<protein>
    <submittedName>
        <fullName evidence="1">Uncharacterized protein</fullName>
    </submittedName>
</protein>